<dbReference type="Pfam" id="PF13501">
    <property type="entry name" value="SoxY"/>
    <property type="match status" value="1"/>
</dbReference>
<evidence type="ECO:0000313" key="5">
    <source>
        <dbReference type="Proteomes" id="UP001203945"/>
    </source>
</evidence>
<dbReference type="RefSeq" id="WP_255328246.1">
    <property type="nucleotide sequence ID" value="NZ_JAKZEU010000001.1"/>
</dbReference>
<dbReference type="InterPro" id="IPR014880">
    <property type="entry name" value="SoxZ_dom"/>
</dbReference>
<keyword evidence="1" id="KW-0732">Signal</keyword>
<geneLocation type="plasmid" evidence="4">
    <name>unnamed1</name>
</geneLocation>
<dbReference type="Gene3D" id="2.60.40.10">
    <property type="entry name" value="Immunoglobulins"/>
    <property type="match status" value="1"/>
</dbReference>
<comment type="caution">
    <text evidence="4">The sequence shown here is derived from an EMBL/GenBank/DDBJ whole genome shotgun (WGS) entry which is preliminary data.</text>
</comment>
<feature type="domain" description="Sulphur oxidation protein SoxZ" evidence="2">
    <location>
        <begin position="168"/>
        <end position="257"/>
    </location>
</feature>
<feature type="signal peptide" evidence="1">
    <location>
        <begin position="1"/>
        <end position="18"/>
    </location>
</feature>
<keyword evidence="5" id="KW-1185">Reference proteome</keyword>
<dbReference type="NCBIfam" id="TIGR04557">
    <property type="entry name" value="fuse_rel_SoxYZ"/>
    <property type="match status" value="1"/>
</dbReference>
<evidence type="ECO:0000259" key="2">
    <source>
        <dbReference type="Pfam" id="PF08770"/>
    </source>
</evidence>
<feature type="chain" id="PRO_5045721476" evidence="1">
    <location>
        <begin position="19"/>
        <end position="261"/>
    </location>
</feature>
<evidence type="ECO:0000313" key="4">
    <source>
        <dbReference type="EMBL" id="MCQ0969295.1"/>
    </source>
</evidence>
<keyword evidence="4" id="KW-0614">Plasmid</keyword>
<sequence>MRLALTAAFLLIAGPALAQETGNPLQPSETWDIDLRESVLGLEAEPPIDPSILDLSAPVRADDAALVPLRLTQPDGAPALEAATVVIDQNPAPVAAEFQLGKAMAPLDMEIRVRVDAYSDVRVIGNPDGDAPVMAGRFIKASGGCSAPAGKDMAAVAETMGDMRWKTAVEGDRNIGTLMIRHPNFSGLQRDQVTLLTIPAHFIDTLEVRQGDEMLFTMSAGISISEDPVFRFAYTPNGQPISVHAEDTDGNVWDQTFDAAG</sequence>
<dbReference type="InterPro" id="IPR013783">
    <property type="entry name" value="Ig-like_fold"/>
</dbReference>
<evidence type="ECO:0000259" key="3">
    <source>
        <dbReference type="Pfam" id="PF13501"/>
    </source>
</evidence>
<dbReference type="Proteomes" id="UP001203945">
    <property type="component" value="Unassembled WGS sequence"/>
</dbReference>
<dbReference type="EMBL" id="JAKZEU010000001">
    <property type="protein sequence ID" value="MCQ0969295.1"/>
    <property type="molecule type" value="Genomic_DNA"/>
</dbReference>
<protein>
    <submittedName>
        <fullName evidence="4">Quinoprotein dehydrogenase-associated SoxYZ-like carrier</fullName>
    </submittedName>
</protein>
<reference evidence="4 5" key="1">
    <citation type="submission" date="2022-03" db="EMBL/GenBank/DDBJ databases">
        <authorList>
            <person name="He Y."/>
        </authorList>
    </citation>
    <scope>NUCLEOTIDE SEQUENCE [LARGE SCALE GENOMIC DNA]</scope>
    <source>
        <strain evidence="4 5">TK19116</strain>
        <plasmid evidence="4">unnamed1</plasmid>
    </source>
</reference>
<organism evidence="4 5">
    <name type="scientific">Paracoccus albicereus</name>
    <dbReference type="NCBI Taxonomy" id="2922394"/>
    <lineage>
        <taxon>Bacteria</taxon>
        <taxon>Pseudomonadati</taxon>
        <taxon>Pseudomonadota</taxon>
        <taxon>Alphaproteobacteria</taxon>
        <taxon>Rhodobacterales</taxon>
        <taxon>Paracoccaceae</taxon>
        <taxon>Paracoccus</taxon>
    </lineage>
</organism>
<dbReference type="Pfam" id="PF08770">
    <property type="entry name" value="SoxZ"/>
    <property type="match status" value="1"/>
</dbReference>
<dbReference type="InterPro" id="IPR032711">
    <property type="entry name" value="SoxY"/>
</dbReference>
<dbReference type="InterPro" id="IPR038162">
    <property type="entry name" value="SoxY_sf"/>
</dbReference>
<accession>A0ABT1MLY1</accession>
<dbReference type="Gene3D" id="2.60.40.2470">
    <property type="entry name" value="SoxY domain"/>
    <property type="match status" value="1"/>
</dbReference>
<gene>
    <name evidence="4" type="ORF">MLD63_02435</name>
</gene>
<dbReference type="SUPFAM" id="SSF81296">
    <property type="entry name" value="E set domains"/>
    <property type="match status" value="1"/>
</dbReference>
<feature type="domain" description="Ig-like SoxY" evidence="3">
    <location>
        <begin position="51"/>
        <end position="145"/>
    </location>
</feature>
<evidence type="ECO:0000256" key="1">
    <source>
        <dbReference type="SAM" id="SignalP"/>
    </source>
</evidence>
<name>A0ABT1MLY1_9RHOB</name>
<dbReference type="InterPro" id="IPR030831">
    <property type="entry name" value="Fuse-rel_SoxYZ"/>
</dbReference>
<proteinExistence type="predicted"/>
<dbReference type="InterPro" id="IPR014756">
    <property type="entry name" value="Ig_E-set"/>
</dbReference>